<dbReference type="Proteomes" id="UP000318065">
    <property type="component" value="Chromosome"/>
</dbReference>
<dbReference type="SUPFAM" id="SSF51366">
    <property type="entry name" value="Ribulose-phoshate binding barrel"/>
    <property type="match status" value="1"/>
</dbReference>
<dbReference type="FunFam" id="3.20.20.70:FF:000009">
    <property type="entry name" value="1-(5-phosphoribosyl)-5-[(5-phosphoribosylamino)methylideneamino] imidazole-4-carboxamide isomerase"/>
    <property type="match status" value="1"/>
</dbReference>
<evidence type="ECO:0000256" key="1">
    <source>
        <dbReference type="ARBA" id="ARBA00000901"/>
    </source>
</evidence>
<evidence type="ECO:0000256" key="6">
    <source>
        <dbReference type="ARBA" id="ARBA00018464"/>
    </source>
</evidence>
<dbReference type="InterPro" id="IPR013785">
    <property type="entry name" value="Aldolase_TIM"/>
</dbReference>
<evidence type="ECO:0000256" key="9">
    <source>
        <dbReference type="ARBA" id="ARBA00023102"/>
    </source>
</evidence>
<dbReference type="GO" id="GO:0000105">
    <property type="term" value="P:L-histidine biosynthetic process"/>
    <property type="evidence" value="ECO:0007669"/>
    <property type="project" value="UniProtKB-UniRule"/>
</dbReference>
<keyword evidence="7 12" id="KW-0963">Cytoplasm</keyword>
<organism evidence="15 16">
    <name type="scientific">Rubrobacter xylanophilus</name>
    <dbReference type="NCBI Taxonomy" id="49319"/>
    <lineage>
        <taxon>Bacteria</taxon>
        <taxon>Bacillati</taxon>
        <taxon>Actinomycetota</taxon>
        <taxon>Rubrobacteria</taxon>
        <taxon>Rubrobacterales</taxon>
        <taxon>Rubrobacteraceae</taxon>
        <taxon>Rubrobacter</taxon>
    </lineage>
</organism>
<evidence type="ECO:0000256" key="12">
    <source>
        <dbReference type="HAMAP-Rule" id="MF_01014"/>
    </source>
</evidence>
<dbReference type="EMBL" id="AP019791">
    <property type="protein sequence ID" value="BBL78560.1"/>
    <property type="molecule type" value="Genomic_DNA"/>
</dbReference>
<keyword evidence="9 12" id="KW-0368">Histidine biosynthesis</keyword>
<dbReference type="PANTHER" id="PTHR43090:SF2">
    <property type="entry name" value="1-(5-PHOSPHORIBOSYL)-5-[(5-PHOSPHORIBOSYLAMINO)METHYLIDENEAMINO] IMIDAZOLE-4-CARBOXAMIDE ISOMERASE"/>
    <property type="match status" value="1"/>
</dbReference>
<comment type="subcellular location">
    <subcellularLocation>
        <location evidence="2 12 14">Cytoplasm</location>
    </subcellularLocation>
</comment>
<feature type="active site" description="Proton donor" evidence="12">
    <location>
        <position position="135"/>
    </location>
</feature>
<evidence type="ECO:0000256" key="8">
    <source>
        <dbReference type="ARBA" id="ARBA00022605"/>
    </source>
</evidence>
<evidence type="ECO:0000256" key="13">
    <source>
        <dbReference type="RuleBase" id="RU003657"/>
    </source>
</evidence>
<proteinExistence type="inferred from homology"/>
<evidence type="ECO:0000256" key="11">
    <source>
        <dbReference type="ARBA" id="ARBA00030547"/>
    </source>
</evidence>
<reference evidence="15" key="1">
    <citation type="journal article" date="2019" name="Microbiol. Resour. Announc.">
        <title>Complete Genome Sequence of Rubrobacter xylanophilus Strain AA3-22, Isolated from Arima Onsen in Japan.</title>
        <authorList>
            <person name="Tomariguchi N."/>
            <person name="Miyazaki K."/>
        </authorList>
    </citation>
    <scope>NUCLEOTIDE SEQUENCE [LARGE SCALE GENOMIC DNA]</scope>
    <source>
        <strain evidence="15">AA3-22</strain>
    </source>
</reference>
<gene>
    <name evidence="12 15" type="primary">hisA</name>
    <name evidence="15" type="ORF">RxyAA322_04140</name>
</gene>
<comment type="pathway">
    <text evidence="3 12 14">Amino-acid biosynthesis; L-histidine biosynthesis; L-histidine from 5-phospho-alpha-D-ribose 1-diphosphate: step 4/9.</text>
</comment>
<dbReference type="OrthoDB" id="9807749at2"/>
<evidence type="ECO:0000256" key="14">
    <source>
        <dbReference type="RuleBase" id="RU003658"/>
    </source>
</evidence>
<dbReference type="InterPro" id="IPR006063">
    <property type="entry name" value="HisA_bact_arch"/>
</dbReference>
<keyword evidence="8 12" id="KW-0028">Amino-acid biosynthesis</keyword>
<comment type="similarity">
    <text evidence="4 12 13">Belongs to the HisA/HisF family.</text>
</comment>
<evidence type="ECO:0000313" key="16">
    <source>
        <dbReference type="Proteomes" id="UP000318065"/>
    </source>
</evidence>
<protein>
    <recommendedName>
        <fullName evidence="6 12">1-(5-phosphoribosyl)-5-[(5-phosphoribosylamino)methylideneamino] imidazole-4-carboxamide isomerase</fullName>
        <ecNumber evidence="5 12">5.3.1.16</ecNumber>
    </recommendedName>
    <alternativeName>
        <fullName evidence="11 12">Phosphoribosylformimino-5-aminoimidazole carboxamide ribotide isomerase</fullName>
    </alternativeName>
</protein>
<dbReference type="PANTHER" id="PTHR43090">
    <property type="entry name" value="1-(5-PHOSPHORIBOSYL)-5-[(5-PHOSPHORIBOSYLAMINO)METHYLIDENEAMINO] IMIDAZOLE-4-CARBOXAMIDE ISOMERASE"/>
    <property type="match status" value="1"/>
</dbReference>
<evidence type="ECO:0000256" key="5">
    <source>
        <dbReference type="ARBA" id="ARBA00012550"/>
    </source>
</evidence>
<dbReference type="EC" id="5.3.1.16" evidence="5 12"/>
<evidence type="ECO:0000256" key="10">
    <source>
        <dbReference type="ARBA" id="ARBA00023235"/>
    </source>
</evidence>
<dbReference type="InterPro" id="IPR011060">
    <property type="entry name" value="RibuloseP-bd_barrel"/>
</dbReference>
<dbReference type="GO" id="GO:0000162">
    <property type="term" value="P:L-tryptophan biosynthetic process"/>
    <property type="evidence" value="ECO:0007669"/>
    <property type="project" value="TreeGrafter"/>
</dbReference>
<dbReference type="InterPro" id="IPR044524">
    <property type="entry name" value="Isoase_HisA-like"/>
</dbReference>
<name>A0A510HF40_9ACTN</name>
<keyword evidence="10 12" id="KW-0413">Isomerase</keyword>
<keyword evidence="16" id="KW-1185">Reference proteome</keyword>
<evidence type="ECO:0000256" key="4">
    <source>
        <dbReference type="ARBA" id="ARBA00009667"/>
    </source>
</evidence>
<dbReference type="RefSeq" id="WP_143526686.1">
    <property type="nucleotide sequence ID" value="NZ_AP019791.1"/>
</dbReference>
<dbReference type="GO" id="GO:0003949">
    <property type="term" value="F:1-(5-phosphoribosyl)-5-[(5-phosphoribosylamino)methylideneamino]imidazole-4-carboxamide isomerase activity"/>
    <property type="evidence" value="ECO:0007669"/>
    <property type="project" value="UniProtKB-UniRule"/>
</dbReference>
<dbReference type="UniPathway" id="UPA00031">
    <property type="reaction ID" value="UER00009"/>
</dbReference>
<dbReference type="InterPro" id="IPR023016">
    <property type="entry name" value="HisA/PriA"/>
</dbReference>
<evidence type="ECO:0000313" key="15">
    <source>
        <dbReference type="EMBL" id="BBL78560.1"/>
    </source>
</evidence>
<dbReference type="InterPro" id="IPR006062">
    <property type="entry name" value="His_biosynth"/>
</dbReference>
<dbReference type="Pfam" id="PF00977">
    <property type="entry name" value="His_biosynth"/>
    <property type="match status" value="1"/>
</dbReference>
<dbReference type="CDD" id="cd04732">
    <property type="entry name" value="HisA"/>
    <property type="match status" value="1"/>
</dbReference>
<accession>A0A510HF40</accession>
<dbReference type="AlphaFoldDB" id="A0A510HF40"/>
<feature type="active site" description="Proton acceptor" evidence="12">
    <location>
        <position position="14"/>
    </location>
</feature>
<dbReference type="HAMAP" id="MF_01014">
    <property type="entry name" value="HisA"/>
    <property type="match status" value="1"/>
</dbReference>
<dbReference type="NCBIfam" id="TIGR00007">
    <property type="entry name" value="1-(5-phosphoribosyl)-5-[(5-phosphoribosylamino)methylideneamino]imidazole-4-carboxamide isomerase"/>
    <property type="match status" value="1"/>
</dbReference>
<dbReference type="GO" id="GO:0005737">
    <property type="term" value="C:cytoplasm"/>
    <property type="evidence" value="ECO:0007669"/>
    <property type="project" value="UniProtKB-SubCell"/>
</dbReference>
<dbReference type="Gene3D" id="3.20.20.70">
    <property type="entry name" value="Aldolase class I"/>
    <property type="match status" value="1"/>
</dbReference>
<evidence type="ECO:0000256" key="3">
    <source>
        <dbReference type="ARBA" id="ARBA00005133"/>
    </source>
</evidence>
<evidence type="ECO:0000256" key="7">
    <source>
        <dbReference type="ARBA" id="ARBA00022490"/>
    </source>
</evidence>
<evidence type="ECO:0000256" key="2">
    <source>
        <dbReference type="ARBA" id="ARBA00004496"/>
    </source>
</evidence>
<comment type="catalytic activity">
    <reaction evidence="1 12 14">
        <text>1-(5-phospho-beta-D-ribosyl)-5-[(5-phospho-beta-D-ribosylamino)methylideneamino]imidazole-4-carboxamide = 5-[(5-phospho-1-deoxy-D-ribulos-1-ylimino)methylamino]-1-(5-phospho-beta-D-ribosyl)imidazole-4-carboxamide</text>
        <dbReference type="Rhea" id="RHEA:15469"/>
        <dbReference type="ChEBI" id="CHEBI:58435"/>
        <dbReference type="ChEBI" id="CHEBI:58525"/>
        <dbReference type="EC" id="5.3.1.16"/>
    </reaction>
</comment>
<sequence length="243" mass="25638">MGSPEPFVVFPAIDLRAGRCVRLRQGDFARSREYDADPVGRAREWERQGARALHVVDLDGAREGRPVQLDLIRRMAAAVEVPLQVGGGIRTPGDVRAAREAGVSRVVVGTAAVADREFRLRALEELGGDLVVAVDAREGVVATHGWREESGIPVTELAAELAAEGVPAVLFTDISRDGTNRGVALERTAEVARIVPTVASGGVRGAEDIRALRRIPGVVGAVVGTALYEGTVTLEELLVAAAG</sequence>